<feature type="domain" description="MADF" evidence="2">
    <location>
        <begin position="15"/>
        <end position="83"/>
    </location>
</feature>
<dbReference type="Proteomes" id="UP000252519">
    <property type="component" value="Unassembled WGS sequence"/>
</dbReference>
<dbReference type="PROSITE" id="PS51029">
    <property type="entry name" value="MADF"/>
    <property type="match status" value="1"/>
</dbReference>
<name>A0A368GNM3_ANCCA</name>
<evidence type="ECO:0000259" key="2">
    <source>
        <dbReference type="PROSITE" id="PS51029"/>
    </source>
</evidence>
<dbReference type="STRING" id="29170.A0A368GNM3"/>
<keyword evidence="4" id="KW-1185">Reference proteome</keyword>
<dbReference type="EMBL" id="JOJR01000090">
    <property type="protein sequence ID" value="RCN45924.1"/>
    <property type="molecule type" value="Genomic_DNA"/>
</dbReference>
<feature type="region of interest" description="Disordered" evidence="1">
    <location>
        <begin position="62"/>
        <end position="83"/>
    </location>
</feature>
<proteinExistence type="predicted"/>
<reference evidence="3 4" key="1">
    <citation type="submission" date="2014-10" db="EMBL/GenBank/DDBJ databases">
        <title>Draft genome of the hookworm Ancylostoma caninum.</title>
        <authorList>
            <person name="Mitreva M."/>
        </authorList>
    </citation>
    <scope>NUCLEOTIDE SEQUENCE [LARGE SCALE GENOMIC DNA]</scope>
    <source>
        <strain evidence="3 4">Baltimore</strain>
    </source>
</reference>
<sequence>MKLSICRMDYAAKCQLISLVEEEECIWNTSIEDYARLDKKNASWNRIHAEMAQNGYTGGCGAGTKNTMEKPKRSMAEKFYDQA</sequence>
<organism evidence="3 4">
    <name type="scientific">Ancylostoma caninum</name>
    <name type="common">Dog hookworm</name>
    <dbReference type="NCBI Taxonomy" id="29170"/>
    <lineage>
        <taxon>Eukaryota</taxon>
        <taxon>Metazoa</taxon>
        <taxon>Ecdysozoa</taxon>
        <taxon>Nematoda</taxon>
        <taxon>Chromadorea</taxon>
        <taxon>Rhabditida</taxon>
        <taxon>Rhabditina</taxon>
        <taxon>Rhabditomorpha</taxon>
        <taxon>Strongyloidea</taxon>
        <taxon>Ancylostomatidae</taxon>
        <taxon>Ancylostomatinae</taxon>
        <taxon>Ancylostoma</taxon>
    </lineage>
</organism>
<dbReference type="OrthoDB" id="5984255at2759"/>
<comment type="caution">
    <text evidence="3">The sequence shown here is derived from an EMBL/GenBank/DDBJ whole genome shotgun (WGS) entry which is preliminary data.</text>
</comment>
<dbReference type="Pfam" id="PF10545">
    <property type="entry name" value="MADF_DNA_bdg"/>
    <property type="match status" value="1"/>
</dbReference>
<dbReference type="InterPro" id="IPR006578">
    <property type="entry name" value="MADF-dom"/>
</dbReference>
<gene>
    <name evidence="3" type="ORF">ANCCAN_08089</name>
</gene>
<evidence type="ECO:0000313" key="3">
    <source>
        <dbReference type="EMBL" id="RCN45924.1"/>
    </source>
</evidence>
<dbReference type="AlphaFoldDB" id="A0A368GNM3"/>
<feature type="compositionally biased region" description="Basic and acidic residues" evidence="1">
    <location>
        <begin position="67"/>
        <end position="83"/>
    </location>
</feature>
<evidence type="ECO:0000256" key="1">
    <source>
        <dbReference type="SAM" id="MobiDB-lite"/>
    </source>
</evidence>
<evidence type="ECO:0000313" key="4">
    <source>
        <dbReference type="Proteomes" id="UP000252519"/>
    </source>
</evidence>
<accession>A0A368GNM3</accession>
<protein>
    <recommendedName>
        <fullName evidence="2">MADF domain-containing protein</fullName>
    </recommendedName>
</protein>